<dbReference type="EMBL" id="MIGC01006006">
    <property type="protein sequence ID" value="PHJ16418.1"/>
    <property type="molecule type" value="Genomic_DNA"/>
</dbReference>
<feature type="compositionally biased region" description="Basic and acidic residues" evidence="1">
    <location>
        <begin position="330"/>
        <end position="343"/>
    </location>
</feature>
<dbReference type="RefSeq" id="XP_067918147.1">
    <property type="nucleotide sequence ID" value="XM_068069878.1"/>
</dbReference>
<feature type="region of interest" description="Disordered" evidence="1">
    <location>
        <begin position="303"/>
        <end position="457"/>
    </location>
</feature>
<feature type="compositionally biased region" description="Basic and acidic residues" evidence="1">
    <location>
        <begin position="1"/>
        <end position="13"/>
    </location>
</feature>
<dbReference type="Proteomes" id="UP000221165">
    <property type="component" value="Unassembled WGS sequence"/>
</dbReference>
<feature type="compositionally biased region" description="Basic and acidic residues" evidence="1">
    <location>
        <begin position="22"/>
        <end position="58"/>
    </location>
</feature>
<proteinExistence type="predicted"/>
<feature type="compositionally biased region" description="Low complexity" evidence="1">
    <location>
        <begin position="317"/>
        <end position="329"/>
    </location>
</feature>
<feature type="compositionally biased region" description="Basic and acidic residues" evidence="1">
    <location>
        <begin position="386"/>
        <end position="417"/>
    </location>
</feature>
<feature type="region of interest" description="Disordered" evidence="1">
    <location>
        <begin position="1"/>
        <end position="191"/>
    </location>
</feature>
<feature type="region of interest" description="Disordered" evidence="1">
    <location>
        <begin position="470"/>
        <end position="497"/>
    </location>
</feature>
<feature type="compositionally biased region" description="Acidic residues" evidence="1">
    <location>
        <begin position="75"/>
        <end position="93"/>
    </location>
</feature>
<reference evidence="2 3" key="1">
    <citation type="journal article" date="2017" name="Int. J. Parasitol.">
        <title>The genome of the protozoan parasite Cystoisospora suis and a reverse vaccinology approach to identify vaccine candidates.</title>
        <authorList>
            <person name="Palmieri N."/>
            <person name="Shrestha A."/>
            <person name="Ruttkowski B."/>
            <person name="Beck T."/>
            <person name="Vogl C."/>
            <person name="Tomley F."/>
            <person name="Blake D.P."/>
            <person name="Joachim A."/>
        </authorList>
    </citation>
    <scope>NUCLEOTIDE SEQUENCE [LARGE SCALE GENOMIC DNA]</scope>
    <source>
        <strain evidence="2 3">Wien I</strain>
    </source>
</reference>
<gene>
    <name evidence="2" type="ORF">CSUI_009769</name>
</gene>
<feature type="compositionally biased region" description="Polar residues" evidence="1">
    <location>
        <begin position="241"/>
        <end position="251"/>
    </location>
</feature>
<evidence type="ECO:0000313" key="3">
    <source>
        <dbReference type="Proteomes" id="UP000221165"/>
    </source>
</evidence>
<accession>A0A2C6KIE4</accession>
<name>A0A2C6KIE4_9APIC</name>
<comment type="caution">
    <text evidence="2">The sequence shown here is derived from an EMBL/GenBank/DDBJ whole genome shotgun (WGS) entry which is preliminary data.</text>
</comment>
<dbReference type="AlphaFoldDB" id="A0A2C6KIE4"/>
<feature type="compositionally biased region" description="Low complexity" evidence="1">
    <location>
        <begin position="142"/>
        <end position="156"/>
    </location>
</feature>
<feature type="non-terminal residue" evidence="2">
    <location>
        <position position="497"/>
    </location>
</feature>
<dbReference type="GeneID" id="94433089"/>
<dbReference type="VEuPathDB" id="ToxoDB:CSUI_009769"/>
<feature type="compositionally biased region" description="Polar residues" evidence="1">
    <location>
        <begin position="303"/>
        <end position="316"/>
    </location>
</feature>
<keyword evidence="3" id="KW-1185">Reference proteome</keyword>
<feature type="region of interest" description="Disordered" evidence="1">
    <location>
        <begin position="228"/>
        <end position="283"/>
    </location>
</feature>
<organism evidence="2 3">
    <name type="scientific">Cystoisospora suis</name>
    <dbReference type="NCBI Taxonomy" id="483139"/>
    <lineage>
        <taxon>Eukaryota</taxon>
        <taxon>Sar</taxon>
        <taxon>Alveolata</taxon>
        <taxon>Apicomplexa</taxon>
        <taxon>Conoidasida</taxon>
        <taxon>Coccidia</taxon>
        <taxon>Eucoccidiorida</taxon>
        <taxon>Eimeriorina</taxon>
        <taxon>Sarcocystidae</taxon>
        <taxon>Cystoisospora</taxon>
    </lineage>
</organism>
<feature type="compositionally biased region" description="Low complexity" evidence="1">
    <location>
        <begin position="110"/>
        <end position="129"/>
    </location>
</feature>
<protein>
    <submittedName>
        <fullName evidence="2">Uncharacterized protein</fullName>
    </submittedName>
</protein>
<feature type="compositionally biased region" description="Low complexity" evidence="1">
    <location>
        <begin position="438"/>
        <end position="447"/>
    </location>
</feature>
<feature type="compositionally biased region" description="Low complexity" evidence="1">
    <location>
        <begin position="164"/>
        <end position="190"/>
    </location>
</feature>
<feature type="compositionally biased region" description="Basic and acidic residues" evidence="1">
    <location>
        <begin position="228"/>
        <end position="240"/>
    </location>
</feature>
<feature type="compositionally biased region" description="Basic and acidic residues" evidence="1">
    <location>
        <begin position="350"/>
        <end position="376"/>
    </location>
</feature>
<evidence type="ECO:0000313" key="2">
    <source>
        <dbReference type="EMBL" id="PHJ16418.1"/>
    </source>
</evidence>
<evidence type="ECO:0000256" key="1">
    <source>
        <dbReference type="SAM" id="MobiDB-lite"/>
    </source>
</evidence>
<sequence>MEERRRRRTQTDTEREDEEEEEGKKEEKCIDTEKQDEEKKKRSERQEGLGEGYLKDRNSSASFSFLSRMRSHEGGEEEEEETFHENREEEEEDFSSHLPLDAVCHVEPHSASYLSSSSSRLSSSSSSPSRVVNIENEASSDSSVSQLPRSLPPSSLQEFRERTPQSSSSYRHRSSCLSSSSSSPLQRSPHTNVDLLSSSPFQSSVFSPCAVHAAPFFSSLFNSPKENLVTEKEEEKEKRNSSPSLSSQGMKTGNLALLQHPPRSSSSSPSPPNHISPEFMKEQLRMCLSTSSVMEKRPVALASSFSFSPSEQLRPQTSTKKSSSLLPSSPHEHLESNAGSKEREEEEDDHHERRTGFSSLQDKKEEEKEREERRDEEVAEEDEDEEKKKRECGDKLSILKKEEEKEDDTKEERRRDPSPASSSSRVFPLLPRSHADLSSSSSSSSFAPPSPPLSQYVTAIGTEEIFYSPGQLTRTFSPSSPSPTPIPTYSRLSSSSS</sequence>